<organism evidence="1 2">
    <name type="scientific">Clavelina lepadiformis</name>
    <name type="common">Light-bulb sea squirt</name>
    <name type="synonym">Ascidia lepadiformis</name>
    <dbReference type="NCBI Taxonomy" id="159417"/>
    <lineage>
        <taxon>Eukaryota</taxon>
        <taxon>Metazoa</taxon>
        <taxon>Chordata</taxon>
        <taxon>Tunicata</taxon>
        <taxon>Ascidiacea</taxon>
        <taxon>Aplousobranchia</taxon>
        <taxon>Clavelinidae</taxon>
        <taxon>Clavelina</taxon>
    </lineage>
</organism>
<gene>
    <name evidence="1" type="ORF">CVLEPA_LOCUS4874</name>
</gene>
<dbReference type="EMBL" id="CAWYQH010000013">
    <property type="protein sequence ID" value="CAK8675282.1"/>
    <property type="molecule type" value="Genomic_DNA"/>
</dbReference>
<evidence type="ECO:0000313" key="2">
    <source>
        <dbReference type="Proteomes" id="UP001642483"/>
    </source>
</evidence>
<comment type="caution">
    <text evidence="1">The sequence shown here is derived from an EMBL/GenBank/DDBJ whole genome shotgun (WGS) entry which is preliminary data.</text>
</comment>
<reference evidence="1 2" key="1">
    <citation type="submission" date="2024-02" db="EMBL/GenBank/DDBJ databases">
        <authorList>
            <person name="Daric V."/>
            <person name="Darras S."/>
        </authorList>
    </citation>
    <scope>NUCLEOTIDE SEQUENCE [LARGE SCALE GENOMIC DNA]</scope>
</reference>
<proteinExistence type="predicted"/>
<accession>A0ABP0F6G4</accession>
<sequence>MDKHSEYGLKENDHTVIVERKYEMLGPLQKAIAHLQTKIEYHHKYSKHLGKEVPNLKKCVYKNREGRLEGGLARLTLNSKANIDSMSLDRVFYLTTGSRCLIEENAPHVRNTVMEITFTATTTTLSFATTWH</sequence>
<dbReference type="Proteomes" id="UP001642483">
    <property type="component" value="Unassembled WGS sequence"/>
</dbReference>
<evidence type="ECO:0000313" key="1">
    <source>
        <dbReference type="EMBL" id="CAK8675282.1"/>
    </source>
</evidence>
<protein>
    <submittedName>
        <fullName evidence="1">Uncharacterized protein</fullName>
    </submittedName>
</protein>
<name>A0ABP0F6G4_CLALP</name>
<keyword evidence="2" id="KW-1185">Reference proteome</keyword>